<evidence type="ECO:0000256" key="1">
    <source>
        <dbReference type="ARBA" id="ARBA00022737"/>
    </source>
</evidence>
<proteinExistence type="predicted"/>
<reference evidence="4" key="1">
    <citation type="journal article" date="2013" name="Nat. Genet.">
        <title>The Capsella rubella genome and the genomic consequences of rapid mating system evolution.</title>
        <authorList>
            <person name="Slotte T."/>
            <person name="Hazzouri K.M."/>
            <person name="Agren J.A."/>
            <person name="Koenig D."/>
            <person name="Maumus F."/>
            <person name="Guo Y.L."/>
            <person name="Steige K."/>
            <person name="Platts A.E."/>
            <person name="Escobar J.S."/>
            <person name="Newman L.K."/>
            <person name="Wang W."/>
            <person name="Mandakova T."/>
            <person name="Vello E."/>
            <person name="Smith L.M."/>
            <person name="Henz S.R."/>
            <person name="Steffen J."/>
            <person name="Takuno S."/>
            <person name="Brandvain Y."/>
            <person name="Coop G."/>
            <person name="Andolfatto P."/>
            <person name="Hu T.T."/>
            <person name="Blanchette M."/>
            <person name="Clark R.M."/>
            <person name="Quesneville H."/>
            <person name="Nordborg M."/>
            <person name="Gaut B.S."/>
            <person name="Lysak M.A."/>
            <person name="Jenkins J."/>
            <person name="Grimwood J."/>
            <person name="Chapman J."/>
            <person name="Prochnik S."/>
            <person name="Shu S."/>
            <person name="Rokhsar D."/>
            <person name="Schmutz J."/>
            <person name="Weigel D."/>
            <person name="Wright S.I."/>
        </authorList>
    </citation>
    <scope>NUCLEOTIDE SEQUENCE [LARGE SCALE GENOMIC DNA]</scope>
    <source>
        <strain evidence="4">cv. Monte Gargano</strain>
    </source>
</reference>
<dbReference type="EMBL" id="KB870806">
    <property type="protein sequence ID" value="EOA34906.1"/>
    <property type="molecule type" value="Genomic_DNA"/>
</dbReference>
<evidence type="ECO:0008006" key="5">
    <source>
        <dbReference type="Google" id="ProtNLM"/>
    </source>
</evidence>
<evidence type="ECO:0000313" key="3">
    <source>
        <dbReference type="EMBL" id="EOA34906.1"/>
    </source>
</evidence>
<dbReference type="eggNOG" id="KOG4197">
    <property type="taxonomic scope" value="Eukaryota"/>
</dbReference>
<keyword evidence="1" id="KW-0677">Repeat</keyword>
<keyword evidence="4" id="KW-1185">Reference proteome</keyword>
<dbReference type="PROSITE" id="PS51375">
    <property type="entry name" value="PPR"/>
    <property type="match status" value="1"/>
</dbReference>
<dbReference type="Gene3D" id="1.25.40.10">
    <property type="entry name" value="Tetratricopeptide repeat domain"/>
    <property type="match status" value="3"/>
</dbReference>
<name>R0GGQ6_9BRAS</name>
<dbReference type="STRING" id="81985.R0GGQ6"/>
<dbReference type="Pfam" id="PF01535">
    <property type="entry name" value="PPR"/>
    <property type="match status" value="1"/>
</dbReference>
<sequence length="619" mass="69961">MYRALWLSPLRFILSSSSSKLKPYVYRGQARSRIYNGDGCSCSRSVTTLIGDDFFRCQDESTRKILQVQIFDALRSGERPGASALLLKFIQGNYPLGADDFHGILSYCARSPDPVFVMETYSLMCNKEISLDSRSLLFIVQSLCNGGHLDKASEFIHAVGEDDSISPVLPIYNYFLGACAKMRSVYHASKCLELMDQRRVGKNEITYAALLKLAVFQHNLSAVNDIWRHYFDHYSLNILSLRKFVWSYTRLGDLKSAYELLQYMVDLAVRRELYVQSNQGKLRSTRLDIPVPSNGETESEKVAYGVNDHMVSPRVDAHGNSIVDCNLSGAQSNEIESSNMALPKGHNNIPATKVLRWSFNDVIHACGRSKNSDLAKQLMLQMQNLGLLPSSHTYDGFIRAVAFPGGYEYGMSLLKVMQQQNLKPYDSTLATVSAYCSKAFQVDLAEHLLDQISECSYAYPFNNLLAAYDSLDQPERAVQVLARMKQLKLRPDMRTYELLFSLFGNVNAPYEEGNMLSQADCCKRINAIEMDMVRNGFQHSSISRRNVLRALGAEGMVNEMIRHLQKAENLSVYSKTYLGTPTYNIVLHSLLEASEVSFHHVIAFKKFSLDQHTYRNIDC</sequence>
<evidence type="ECO:0000313" key="4">
    <source>
        <dbReference type="Proteomes" id="UP000029121"/>
    </source>
</evidence>
<dbReference type="PANTHER" id="PTHR47859">
    <property type="entry name" value="PENTATRICOPEPTIDE REPEAT-CONTAINING PROTEIN"/>
    <property type="match status" value="1"/>
</dbReference>
<gene>
    <name evidence="3" type="ORF">CARUB_v10019985mg</name>
</gene>
<dbReference type="InterPro" id="IPR011990">
    <property type="entry name" value="TPR-like_helical_dom_sf"/>
</dbReference>
<organism evidence="3 4">
    <name type="scientific">Capsella rubella</name>
    <dbReference type="NCBI Taxonomy" id="81985"/>
    <lineage>
        <taxon>Eukaryota</taxon>
        <taxon>Viridiplantae</taxon>
        <taxon>Streptophyta</taxon>
        <taxon>Embryophyta</taxon>
        <taxon>Tracheophyta</taxon>
        <taxon>Spermatophyta</taxon>
        <taxon>Magnoliopsida</taxon>
        <taxon>eudicotyledons</taxon>
        <taxon>Gunneridae</taxon>
        <taxon>Pentapetalae</taxon>
        <taxon>rosids</taxon>
        <taxon>malvids</taxon>
        <taxon>Brassicales</taxon>
        <taxon>Brassicaceae</taxon>
        <taxon>Camelineae</taxon>
        <taxon>Capsella</taxon>
    </lineage>
</organism>
<protein>
    <recommendedName>
        <fullName evidence="5">Pentacotripeptide-repeat region of PRORP domain-containing protein</fullName>
    </recommendedName>
</protein>
<dbReference type="InterPro" id="IPR002885">
    <property type="entry name" value="PPR_rpt"/>
</dbReference>
<dbReference type="Proteomes" id="UP000029121">
    <property type="component" value="Unassembled WGS sequence"/>
</dbReference>
<feature type="repeat" description="PPR" evidence="2">
    <location>
        <begin position="355"/>
        <end position="389"/>
    </location>
</feature>
<dbReference type="Pfam" id="PF13812">
    <property type="entry name" value="PPR_3"/>
    <property type="match status" value="1"/>
</dbReference>
<accession>R0GGQ6</accession>
<dbReference type="NCBIfam" id="TIGR00756">
    <property type="entry name" value="PPR"/>
    <property type="match status" value="1"/>
</dbReference>
<dbReference type="AlphaFoldDB" id="R0GGQ6"/>
<dbReference type="PANTHER" id="PTHR47859:SF1">
    <property type="entry name" value="PENTATRICOPEPTIDE REPEAT-CONTAINING PROTEIN"/>
    <property type="match status" value="1"/>
</dbReference>
<evidence type="ECO:0000256" key="2">
    <source>
        <dbReference type="PROSITE-ProRule" id="PRU00708"/>
    </source>
</evidence>